<protein>
    <recommendedName>
        <fullName evidence="5">Biotin carboxylation domain-containing protein</fullName>
    </recommendedName>
</protein>
<organism evidence="7 8">
    <name type="scientific">Adineta ricciae</name>
    <name type="common">Rotifer</name>
    <dbReference type="NCBI Taxonomy" id="249248"/>
    <lineage>
        <taxon>Eukaryota</taxon>
        <taxon>Metazoa</taxon>
        <taxon>Spiralia</taxon>
        <taxon>Gnathifera</taxon>
        <taxon>Rotifera</taxon>
        <taxon>Eurotatoria</taxon>
        <taxon>Bdelloidea</taxon>
        <taxon>Adinetida</taxon>
        <taxon>Adinetidae</taxon>
        <taxon>Adineta</taxon>
    </lineage>
</organism>
<proteinExistence type="predicted"/>
<dbReference type="InterPro" id="IPR050856">
    <property type="entry name" value="Biotin_carboxylase_complex"/>
</dbReference>
<dbReference type="InterPro" id="IPR011764">
    <property type="entry name" value="Biotin_carboxylation_dom"/>
</dbReference>
<dbReference type="EMBL" id="CAJNOJ010000220">
    <property type="protein sequence ID" value="CAF1305957.1"/>
    <property type="molecule type" value="Genomic_DNA"/>
</dbReference>
<keyword evidence="3" id="KW-0067">ATP-binding</keyword>
<keyword evidence="1" id="KW-0436">Ligase</keyword>
<feature type="domain" description="Biotin carboxylation" evidence="5">
    <location>
        <begin position="1"/>
        <end position="96"/>
    </location>
</feature>
<reference evidence="7" key="1">
    <citation type="submission" date="2021-02" db="EMBL/GenBank/DDBJ databases">
        <authorList>
            <person name="Nowell W R."/>
        </authorList>
    </citation>
    <scope>NUCLEOTIDE SEQUENCE</scope>
</reference>
<evidence type="ECO:0000256" key="4">
    <source>
        <dbReference type="ARBA" id="ARBA00023267"/>
    </source>
</evidence>
<dbReference type="GO" id="GO:0005524">
    <property type="term" value="F:ATP binding"/>
    <property type="evidence" value="ECO:0007669"/>
    <property type="project" value="UniProtKB-KW"/>
</dbReference>
<keyword evidence="4" id="KW-0092">Biotin</keyword>
<name>A0A816AQL4_ADIRI</name>
<dbReference type="OrthoDB" id="196847at2759"/>
<dbReference type="Pfam" id="PF00289">
    <property type="entry name" value="Biotin_carb_N"/>
    <property type="match status" value="1"/>
</dbReference>
<evidence type="ECO:0000256" key="1">
    <source>
        <dbReference type="ARBA" id="ARBA00022598"/>
    </source>
</evidence>
<evidence type="ECO:0000313" key="8">
    <source>
        <dbReference type="Proteomes" id="UP000663828"/>
    </source>
</evidence>
<evidence type="ECO:0000256" key="2">
    <source>
        <dbReference type="ARBA" id="ARBA00022741"/>
    </source>
</evidence>
<dbReference type="PANTHER" id="PTHR18866:SF128">
    <property type="entry name" value="UREA AMIDOLYASE"/>
    <property type="match status" value="1"/>
</dbReference>
<dbReference type="PANTHER" id="PTHR18866">
    <property type="entry name" value="CARBOXYLASE:PYRUVATE/ACETYL-COA/PROPIONYL-COA CARBOXYLASE"/>
    <property type="match status" value="1"/>
</dbReference>
<gene>
    <name evidence="6" type="ORF">EDS130_LOCUS30866</name>
    <name evidence="7" type="ORF">XAT740_LOCUS47451</name>
</gene>
<dbReference type="Gene3D" id="3.40.50.20">
    <property type="match status" value="1"/>
</dbReference>
<dbReference type="EMBL" id="CAJNOR010006581">
    <property type="protein sequence ID" value="CAF1598918.1"/>
    <property type="molecule type" value="Genomic_DNA"/>
</dbReference>
<dbReference type="SUPFAM" id="SSF52440">
    <property type="entry name" value="PreATP-grasp domain"/>
    <property type="match status" value="1"/>
</dbReference>
<dbReference type="InterPro" id="IPR016185">
    <property type="entry name" value="PreATP-grasp_dom_sf"/>
</dbReference>
<evidence type="ECO:0000313" key="7">
    <source>
        <dbReference type="EMBL" id="CAF1598918.1"/>
    </source>
</evidence>
<dbReference type="Proteomes" id="UP000663852">
    <property type="component" value="Unassembled WGS sequence"/>
</dbReference>
<dbReference type="Proteomes" id="UP000663828">
    <property type="component" value="Unassembled WGS sequence"/>
</dbReference>
<evidence type="ECO:0000313" key="6">
    <source>
        <dbReference type="EMBL" id="CAF1305957.1"/>
    </source>
</evidence>
<keyword evidence="2" id="KW-0547">Nucleotide-binding</keyword>
<dbReference type="GO" id="GO:0016874">
    <property type="term" value="F:ligase activity"/>
    <property type="evidence" value="ECO:0007669"/>
    <property type="project" value="UniProtKB-KW"/>
</dbReference>
<evidence type="ECO:0000256" key="3">
    <source>
        <dbReference type="ARBA" id="ARBA00022840"/>
    </source>
</evidence>
<dbReference type="PROSITE" id="PS50979">
    <property type="entry name" value="BC"/>
    <property type="match status" value="1"/>
</dbReference>
<evidence type="ECO:0000259" key="5">
    <source>
        <dbReference type="PROSITE" id="PS50979"/>
    </source>
</evidence>
<accession>A0A816AQL4</accession>
<sequence length="96" mass="10649">MFKAVFIANLADRYSGHVIAVDRAIELKNAPSGEIYLHGDLIIELANKERVDAIFPGYGFLSENADFARSCESAGLCFIDLTPEKIHQLGLKRHCL</sequence>
<comment type="caution">
    <text evidence="7">The sequence shown here is derived from an EMBL/GenBank/DDBJ whole genome shotgun (WGS) entry which is preliminary data.</text>
</comment>
<keyword evidence="8" id="KW-1185">Reference proteome</keyword>
<dbReference type="InterPro" id="IPR005481">
    <property type="entry name" value="BC-like_N"/>
</dbReference>
<dbReference type="AlphaFoldDB" id="A0A816AQL4"/>